<dbReference type="Gene3D" id="3.60.40.10">
    <property type="entry name" value="PPM-type phosphatase domain"/>
    <property type="match status" value="1"/>
</dbReference>
<dbReference type="eggNOG" id="COG0631">
    <property type="taxonomic scope" value="Bacteria"/>
</dbReference>
<evidence type="ECO:0000313" key="3">
    <source>
        <dbReference type="Proteomes" id="UP000002045"/>
    </source>
</evidence>
<gene>
    <name evidence="2" type="ordered locus">XBJ1_1485</name>
</gene>
<dbReference type="AlphaFoldDB" id="D3V062"/>
<dbReference type="InterPro" id="IPR036457">
    <property type="entry name" value="PPM-type-like_dom_sf"/>
</dbReference>
<dbReference type="SUPFAM" id="SSF81606">
    <property type="entry name" value="PP2C-like"/>
    <property type="match status" value="1"/>
</dbReference>
<dbReference type="RefSeq" id="WP_012988003.1">
    <property type="nucleotide sequence ID" value="NC_013892.1"/>
</dbReference>
<dbReference type="KEGG" id="xbo:XBJ1_1485"/>
<dbReference type="EMBL" id="FN667741">
    <property type="protein sequence ID" value="CBJ80614.1"/>
    <property type="molecule type" value="Genomic_DNA"/>
</dbReference>
<name>D3V062_XENBS</name>
<dbReference type="Proteomes" id="UP000002045">
    <property type="component" value="Chromosome"/>
</dbReference>
<reference evidence="2" key="1">
    <citation type="journal article" date="2011" name="PLoS ONE">
        <title>The entomopathogenic bacterial endosymbionts xenorhabdus and photorhabdus: convergent lifestyles from divergent genomes.</title>
        <authorList>
            <person name="Chaston J.M."/>
            <person name="Suen G."/>
            <person name="Tucker S.L."/>
            <person name="Andersen A.W."/>
            <person name="Bhasin A."/>
            <person name="Bode E."/>
            <person name="Bode H.B."/>
            <person name="Brachmann A.O."/>
            <person name="Cowles C.E."/>
            <person name="Cowles K.N."/>
            <person name="Darby C."/>
            <person name="de Leon L."/>
            <person name="Drace K."/>
            <person name="Du Z."/>
            <person name="Givaudan A."/>
            <person name="Herbert Tran E.E."/>
            <person name="Jewell K.A."/>
            <person name="Knack J.J."/>
            <person name="Krasomil-Osterfeld K.C."/>
            <person name="Kukor R."/>
            <person name="Lanois A."/>
            <person name="Latreille P."/>
            <person name="Leimgruber N.K."/>
            <person name="Lipke C.M."/>
            <person name="Liu R."/>
            <person name="Lu X."/>
            <person name="Martens E.C."/>
            <person name="Marri P.R."/>
            <person name="Medigue C."/>
            <person name="Menard M.L."/>
            <person name="Miller N.M."/>
            <person name="Morales-Soto N."/>
            <person name="Norton S."/>
            <person name="Ogier J.C."/>
            <person name="Orchard S.S."/>
            <person name="Park D."/>
            <person name="Park Y."/>
            <person name="Qurollo B.A."/>
            <person name="Sugar D.R."/>
            <person name="Richards G.R."/>
            <person name="Rouy Z."/>
            <person name="Slominski B."/>
            <person name="Slominski K."/>
            <person name="Snyder H."/>
            <person name="Tjaden B.C."/>
            <person name="van der Hoeven R."/>
            <person name="Welch R.D."/>
            <person name="Wheeler C."/>
            <person name="Xiang B."/>
            <person name="Barbazuk B."/>
            <person name="Gaudriault S."/>
            <person name="Goodner B."/>
            <person name="Slater S.C."/>
            <person name="Forst S."/>
            <person name="Goldman B.S."/>
            <person name="Goodrich-Blair H."/>
        </authorList>
    </citation>
    <scope>NUCLEOTIDE SEQUENCE [LARGE SCALE GENOMIC DNA]</scope>
    <source>
        <strain evidence="2">SS-2004</strain>
    </source>
</reference>
<dbReference type="PATRIC" id="fig|406818.4.peg.1346"/>
<proteinExistence type="predicted"/>
<dbReference type="Pfam" id="PF13672">
    <property type="entry name" value="PP2C_2"/>
    <property type="match status" value="1"/>
</dbReference>
<dbReference type="InterPro" id="IPR001932">
    <property type="entry name" value="PPM-type_phosphatase-like_dom"/>
</dbReference>
<dbReference type="HOGENOM" id="CLU_102554_0_0_6"/>
<organism evidence="2 3">
    <name type="scientific">Xenorhabdus bovienii (strain SS-2004)</name>
    <name type="common">Xenorhabdus nematophila subsp. bovienii</name>
    <dbReference type="NCBI Taxonomy" id="406818"/>
    <lineage>
        <taxon>Bacteria</taxon>
        <taxon>Pseudomonadati</taxon>
        <taxon>Pseudomonadota</taxon>
        <taxon>Gammaproteobacteria</taxon>
        <taxon>Enterobacterales</taxon>
        <taxon>Morganellaceae</taxon>
        <taxon>Xenorhabdus</taxon>
    </lineage>
</organism>
<evidence type="ECO:0000313" key="2">
    <source>
        <dbReference type="EMBL" id="CBJ80614.1"/>
    </source>
</evidence>
<dbReference type="STRING" id="406818.XBJ1_1485"/>
<evidence type="ECO:0000259" key="1">
    <source>
        <dbReference type="Pfam" id="PF13672"/>
    </source>
</evidence>
<feature type="domain" description="PPM-type phosphatase" evidence="1">
    <location>
        <begin position="11"/>
        <end position="209"/>
    </location>
</feature>
<protein>
    <recommendedName>
        <fullName evidence="1">PPM-type phosphatase domain-containing protein</fullName>
    </recommendedName>
</protein>
<accession>D3V062</accession>
<sequence>MRLSAGGASVTGPAHLQNGLPNQDALSISGLRGGWSIAVADGLGSRPLSHIGSRKAVHLIRHLAQRGQNLQHSNIAQWLCRDWLAHFGDEYQAYETTCLWAWVDAKGHGVAGQIGDGLVLIKSQGIFNVLSGVRAGFGNQTATLAQAAPSECRSQRIELTQSGDGVLMMTDGIADDLVPESLESFFDVIYQRQLRSNKRQMRTWLTKELQNWSTPQHGDDKSIAGFFRMD</sequence>